<gene>
    <name evidence="1" type="ORF">GTE6_27</name>
</gene>
<dbReference type="Proteomes" id="UP000202434">
    <property type="component" value="Segment"/>
</dbReference>
<dbReference type="OrthoDB" id="13173at10239"/>
<reference evidence="1 2" key="1">
    <citation type="journal article" date="2015" name="PLoS ONE">
        <title>Lysis to Kill: Evaluation of the Lytic Abilities, and Genomics of Nine Bacteriophages Infective for Gordonia spp. and Their Potential Use in Activated Sludge Foam Biocontrol.</title>
        <authorList>
            <person name="Dyson Z.A."/>
            <person name="Tucci J."/>
            <person name="Seviour R.J."/>
            <person name="Petrovski S."/>
        </authorList>
    </citation>
    <scope>NUCLEOTIDE SEQUENCE [LARGE SCALE GENOMIC DNA]</scope>
</reference>
<dbReference type="Pfam" id="PF04883">
    <property type="entry name" value="HK97-gp10_like"/>
    <property type="match status" value="1"/>
</dbReference>
<accession>A0A0K0MWW1</accession>
<dbReference type="KEGG" id="vg:26516811"/>
<evidence type="ECO:0008006" key="3">
    <source>
        <dbReference type="Google" id="ProtNLM"/>
    </source>
</evidence>
<dbReference type="RefSeq" id="YP_009188395.1">
    <property type="nucleotide sequence ID" value="NC_028665.1"/>
</dbReference>
<keyword evidence="2" id="KW-1185">Reference proteome</keyword>
<name>A0A0K0MWW1_9CAUD</name>
<dbReference type="InterPro" id="IPR010064">
    <property type="entry name" value="HK97-gp10_tail"/>
</dbReference>
<evidence type="ECO:0000313" key="1">
    <source>
        <dbReference type="EMBL" id="AKI28669.1"/>
    </source>
</evidence>
<sequence length="143" mass="15806">MTVRINSGNIARDKARIGQQWGHRIGGRVQNAARKRTPVDTGALRTSIEYTVDVRPDSTHVTIGSPLEYARYIHEGTGIYGPKGTPIVPVTRQVLKFQVKGSTGKRRGKDAKWVYAKSVKGVKPNPFLVDALVDVMGQVNRLR</sequence>
<dbReference type="EMBL" id="KR053200">
    <property type="protein sequence ID" value="AKI28669.1"/>
    <property type="molecule type" value="Genomic_DNA"/>
</dbReference>
<protein>
    <recommendedName>
        <fullName evidence="3">Tail assembly chaperone</fullName>
    </recommendedName>
</protein>
<evidence type="ECO:0000313" key="2">
    <source>
        <dbReference type="Proteomes" id="UP000202434"/>
    </source>
</evidence>
<proteinExistence type="predicted"/>
<organism evidence="1 2">
    <name type="scientific">Gordonia phage GTE6</name>
    <dbReference type="NCBI Taxonomy" id="1647474"/>
    <lineage>
        <taxon>Viruses</taxon>
        <taxon>Duplodnaviria</taxon>
        <taxon>Heunggongvirae</taxon>
        <taxon>Uroviricota</taxon>
        <taxon>Caudoviricetes</taxon>
        <taxon>Stackebrandtviridae</taxon>
        <taxon>Schenleyvirinae</taxon>
        <taxon>Dexdertvirus</taxon>
        <taxon>Dexdertvirus GTE6</taxon>
    </lineage>
</organism>
<dbReference type="GeneID" id="26516811"/>